<dbReference type="SUPFAM" id="SSF50891">
    <property type="entry name" value="Cyclophilin-like"/>
    <property type="match status" value="1"/>
</dbReference>
<reference evidence="3 4" key="1">
    <citation type="journal article" date="2019" name="Sci. Rep.">
        <title>Orb-weaving spider Araneus ventricosus genome elucidates the spidroin gene catalogue.</title>
        <authorList>
            <person name="Kono N."/>
            <person name="Nakamura H."/>
            <person name="Ohtoshi R."/>
            <person name="Moran D.A.P."/>
            <person name="Shinohara A."/>
            <person name="Yoshida Y."/>
            <person name="Fujiwara M."/>
            <person name="Mori M."/>
            <person name="Tomita M."/>
            <person name="Arakawa K."/>
        </authorList>
    </citation>
    <scope>NUCLEOTIDE SEQUENCE [LARGE SCALE GENOMIC DNA]</scope>
</reference>
<proteinExistence type="predicted"/>
<sequence>MHVNYAAPVYYQNQQHILDMEYESEDGTPYSEADQNGESYGNLKSVNSVTRDVLEEIKREAANKKVEKKSEEKERADKFNAAHYSTGAVAASSTSTAVDPSTFHEAAILDDDIVRYSKVKKKGYLQIVTNLGPLNIELHCDMTPKTCENFIKLSKSGYYENTIFHRSIKNFMVSYFHSSIVHSLNVHSLDIYRDEILPLFCYFEEIPLFCLFLHKIPGGGPHRKNLLFLPKILLSHREKKPSYLPFSKENSGKYARPCGLTPPARKLADSSSTDESTLYWQPLQG</sequence>
<feature type="region of interest" description="Disordered" evidence="1">
    <location>
        <begin position="24"/>
        <end position="44"/>
    </location>
</feature>
<evidence type="ECO:0000256" key="1">
    <source>
        <dbReference type="SAM" id="MobiDB-lite"/>
    </source>
</evidence>
<dbReference type="InterPro" id="IPR044666">
    <property type="entry name" value="Cyclophilin_A-like"/>
</dbReference>
<dbReference type="Proteomes" id="UP000499080">
    <property type="component" value="Unassembled WGS sequence"/>
</dbReference>
<dbReference type="PANTHER" id="PTHR45625:SF1">
    <property type="entry name" value="RING-TYPE E3 UBIQUITIN-PROTEIN LIGASE PPIL2"/>
    <property type="match status" value="1"/>
</dbReference>
<feature type="compositionally biased region" description="Polar residues" evidence="1">
    <location>
        <begin position="269"/>
        <end position="285"/>
    </location>
</feature>
<dbReference type="EMBL" id="BGPR01005249">
    <property type="protein sequence ID" value="GBN08278.1"/>
    <property type="molecule type" value="Genomic_DNA"/>
</dbReference>
<feature type="compositionally biased region" description="Polar residues" evidence="1">
    <location>
        <begin position="33"/>
        <end position="44"/>
    </location>
</feature>
<evidence type="ECO:0000313" key="3">
    <source>
        <dbReference type="EMBL" id="GBN08278.1"/>
    </source>
</evidence>
<dbReference type="PANTHER" id="PTHR45625">
    <property type="entry name" value="PEPTIDYL-PROLYL CIS-TRANS ISOMERASE-RELATED"/>
    <property type="match status" value="1"/>
</dbReference>
<feature type="domain" description="PPIase cyclophilin-type" evidence="2">
    <location>
        <begin position="129"/>
        <end position="174"/>
    </location>
</feature>
<gene>
    <name evidence="3" type="primary">Ppil2_0</name>
    <name evidence="3" type="ORF">AVEN_12402_1</name>
</gene>
<dbReference type="InterPro" id="IPR002130">
    <property type="entry name" value="Cyclophilin-type_PPIase_dom"/>
</dbReference>
<dbReference type="GO" id="GO:0003755">
    <property type="term" value="F:peptidyl-prolyl cis-trans isomerase activity"/>
    <property type="evidence" value="ECO:0007669"/>
    <property type="project" value="InterPro"/>
</dbReference>
<protein>
    <submittedName>
        <fullName evidence="3">Peptidyl-prolyl cis-trans isomerase-like 2</fullName>
    </submittedName>
</protein>
<evidence type="ECO:0000259" key="2">
    <source>
        <dbReference type="PROSITE" id="PS50072"/>
    </source>
</evidence>
<evidence type="ECO:0000313" key="4">
    <source>
        <dbReference type="Proteomes" id="UP000499080"/>
    </source>
</evidence>
<organism evidence="3 4">
    <name type="scientific">Araneus ventricosus</name>
    <name type="common">Orbweaver spider</name>
    <name type="synonym">Epeira ventricosa</name>
    <dbReference type="NCBI Taxonomy" id="182803"/>
    <lineage>
        <taxon>Eukaryota</taxon>
        <taxon>Metazoa</taxon>
        <taxon>Ecdysozoa</taxon>
        <taxon>Arthropoda</taxon>
        <taxon>Chelicerata</taxon>
        <taxon>Arachnida</taxon>
        <taxon>Araneae</taxon>
        <taxon>Araneomorphae</taxon>
        <taxon>Entelegynae</taxon>
        <taxon>Araneoidea</taxon>
        <taxon>Araneidae</taxon>
        <taxon>Araneus</taxon>
    </lineage>
</organism>
<feature type="region of interest" description="Disordered" evidence="1">
    <location>
        <begin position="247"/>
        <end position="285"/>
    </location>
</feature>
<dbReference type="Pfam" id="PF00160">
    <property type="entry name" value="Pro_isomerase"/>
    <property type="match status" value="1"/>
</dbReference>
<dbReference type="InterPro" id="IPR029000">
    <property type="entry name" value="Cyclophilin-like_dom_sf"/>
</dbReference>
<keyword evidence="3" id="KW-0413">Isomerase</keyword>
<comment type="caution">
    <text evidence="3">The sequence shown here is derived from an EMBL/GenBank/DDBJ whole genome shotgun (WGS) entry which is preliminary data.</text>
</comment>
<keyword evidence="4" id="KW-1185">Reference proteome</keyword>
<dbReference type="GO" id="GO:0061630">
    <property type="term" value="F:ubiquitin protein ligase activity"/>
    <property type="evidence" value="ECO:0007669"/>
    <property type="project" value="TreeGrafter"/>
</dbReference>
<dbReference type="PROSITE" id="PS50072">
    <property type="entry name" value="CSA_PPIASE_2"/>
    <property type="match status" value="1"/>
</dbReference>
<name>A0A4Y2L115_ARAVE</name>
<dbReference type="GO" id="GO:0000209">
    <property type="term" value="P:protein polyubiquitination"/>
    <property type="evidence" value="ECO:0007669"/>
    <property type="project" value="TreeGrafter"/>
</dbReference>
<dbReference type="OrthoDB" id="30774at2759"/>
<accession>A0A4Y2L115</accession>
<dbReference type="AlphaFoldDB" id="A0A4Y2L115"/>
<dbReference type="GO" id="GO:0071013">
    <property type="term" value="C:catalytic step 2 spliceosome"/>
    <property type="evidence" value="ECO:0007669"/>
    <property type="project" value="TreeGrafter"/>
</dbReference>
<dbReference type="Gene3D" id="2.40.100.10">
    <property type="entry name" value="Cyclophilin-like"/>
    <property type="match status" value="1"/>
</dbReference>